<sequence>MKILTVSLLSVACIGTPTLVAMDTEIELEAFVITETVAAPAPVTAKFDADKLPAVAAESMSDETMLRPLVAVGSLKGKDELKKLPKILVTGSRLAAPRVD</sequence>
<dbReference type="AlphaFoldDB" id="A0AAF0A187"/>
<dbReference type="RefSeq" id="WP_330928769.1">
    <property type="nucleotide sequence ID" value="NZ_CP119075.1"/>
</dbReference>
<name>A0AAF0A187_9BACT</name>
<reference evidence="2" key="1">
    <citation type="submission" date="2023-03" db="EMBL/GenBank/DDBJ databases">
        <title>Lomoglobus Profundus gen. nov., sp. nov., a novel member of the phylum Verrucomicrobia, isolated from deep-marine sediment of South China Sea.</title>
        <authorList>
            <person name="Ahmad T."/>
            <person name="Ishaq S.E."/>
            <person name="Wang F."/>
        </authorList>
    </citation>
    <scope>NUCLEOTIDE SEQUENCE</scope>
    <source>
        <strain evidence="2">LMO-M01</strain>
    </source>
</reference>
<accession>A0AAF0A187</accession>
<evidence type="ECO:0000256" key="1">
    <source>
        <dbReference type="SAM" id="SignalP"/>
    </source>
</evidence>
<protein>
    <submittedName>
        <fullName evidence="2">Uncharacterized protein</fullName>
    </submittedName>
</protein>
<evidence type="ECO:0000313" key="2">
    <source>
        <dbReference type="EMBL" id="WED65563.1"/>
    </source>
</evidence>
<feature type="chain" id="PRO_5041962099" evidence="1">
    <location>
        <begin position="22"/>
        <end position="100"/>
    </location>
</feature>
<keyword evidence="3" id="KW-1185">Reference proteome</keyword>
<evidence type="ECO:0000313" key="3">
    <source>
        <dbReference type="Proteomes" id="UP001218638"/>
    </source>
</evidence>
<proteinExistence type="predicted"/>
<keyword evidence="1" id="KW-0732">Signal</keyword>
<dbReference type="Proteomes" id="UP001218638">
    <property type="component" value="Chromosome"/>
</dbReference>
<gene>
    <name evidence="2" type="ORF">PXH66_01700</name>
</gene>
<organism evidence="2 3">
    <name type="scientific">Synoicihabitans lomoniglobus</name>
    <dbReference type="NCBI Taxonomy" id="2909285"/>
    <lineage>
        <taxon>Bacteria</taxon>
        <taxon>Pseudomonadati</taxon>
        <taxon>Verrucomicrobiota</taxon>
        <taxon>Opitutia</taxon>
        <taxon>Opitutales</taxon>
        <taxon>Opitutaceae</taxon>
        <taxon>Synoicihabitans</taxon>
    </lineage>
</organism>
<dbReference type="EMBL" id="CP119075">
    <property type="protein sequence ID" value="WED65563.1"/>
    <property type="molecule type" value="Genomic_DNA"/>
</dbReference>
<feature type="signal peptide" evidence="1">
    <location>
        <begin position="1"/>
        <end position="21"/>
    </location>
</feature>
<dbReference type="KEGG" id="slom:PXH66_01700"/>